<organism evidence="1 2">
    <name type="scientific">Trichonephila clavata</name>
    <name type="common">Joro spider</name>
    <name type="synonym">Nephila clavata</name>
    <dbReference type="NCBI Taxonomy" id="2740835"/>
    <lineage>
        <taxon>Eukaryota</taxon>
        <taxon>Metazoa</taxon>
        <taxon>Ecdysozoa</taxon>
        <taxon>Arthropoda</taxon>
        <taxon>Chelicerata</taxon>
        <taxon>Arachnida</taxon>
        <taxon>Araneae</taxon>
        <taxon>Araneomorphae</taxon>
        <taxon>Entelegynae</taxon>
        <taxon>Araneoidea</taxon>
        <taxon>Nephilidae</taxon>
        <taxon>Trichonephila</taxon>
    </lineage>
</organism>
<evidence type="ECO:0000313" key="1">
    <source>
        <dbReference type="EMBL" id="GFQ66839.1"/>
    </source>
</evidence>
<name>A0A8X6F1G6_TRICU</name>
<keyword evidence="2" id="KW-1185">Reference proteome</keyword>
<comment type="caution">
    <text evidence="1">The sequence shown here is derived from an EMBL/GenBank/DDBJ whole genome shotgun (WGS) entry which is preliminary data.</text>
</comment>
<dbReference type="AlphaFoldDB" id="A0A8X6F1G6"/>
<evidence type="ECO:0000313" key="2">
    <source>
        <dbReference type="Proteomes" id="UP000887116"/>
    </source>
</evidence>
<dbReference type="OrthoDB" id="6439267at2759"/>
<proteinExistence type="predicted"/>
<accession>A0A8X6F1G6</accession>
<dbReference type="EMBL" id="BMAO01030265">
    <property type="protein sequence ID" value="GFQ66839.1"/>
    <property type="molecule type" value="Genomic_DNA"/>
</dbReference>
<dbReference type="Proteomes" id="UP000887116">
    <property type="component" value="Unassembled WGS sequence"/>
</dbReference>
<protein>
    <submittedName>
        <fullName evidence="1">Uncharacterized protein</fullName>
    </submittedName>
</protein>
<gene>
    <name evidence="1" type="ORF">TNCT_605821</name>
</gene>
<reference evidence="1" key="1">
    <citation type="submission" date="2020-07" db="EMBL/GenBank/DDBJ databases">
        <title>Multicomponent nature underlies the extraordinary mechanical properties of spider dragline silk.</title>
        <authorList>
            <person name="Kono N."/>
            <person name="Nakamura H."/>
            <person name="Mori M."/>
            <person name="Yoshida Y."/>
            <person name="Ohtoshi R."/>
            <person name="Malay A.D."/>
            <person name="Moran D.A.P."/>
            <person name="Tomita M."/>
            <person name="Numata K."/>
            <person name="Arakawa K."/>
        </authorList>
    </citation>
    <scope>NUCLEOTIDE SEQUENCE</scope>
</reference>
<sequence>MAIRLSETLWDPDALTTKKCLGLYSGILRALFWRDGLYMMPFWNKNGSSCRFSPKGWEIAREKEDGVFVLEDGRGMDRL</sequence>